<sequence>MNQVKRYNTNSTTAIYYPQSSYEEMQVSWTNIL</sequence>
<dbReference type="EMBL" id="GGEC01045508">
    <property type="protein sequence ID" value="MBX25992.1"/>
    <property type="molecule type" value="Transcribed_RNA"/>
</dbReference>
<protein>
    <submittedName>
        <fullName evidence="1">Uncharacterized protein</fullName>
    </submittedName>
</protein>
<accession>A0A2P2M6Z3</accession>
<dbReference type="AlphaFoldDB" id="A0A2P2M6Z3"/>
<evidence type="ECO:0000313" key="1">
    <source>
        <dbReference type="EMBL" id="MBX25992.1"/>
    </source>
</evidence>
<organism evidence="1">
    <name type="scientific">Rhizophora mucronata</name>
    <name type="common">Asiatic mangrove</name>
    <dbReference type="NCBI Taxonomy" id="61149"/>
    <lineage>
        <taxon>Eukaryota</taxon>
        <taxon>Viridiplantae</taxon>
        <taxon>Streptophyta</taxon>
        <taxon>Embryophyta</taxon>
        <taxon>Tracheophyta</taxon>
        <taxon>Spermatophyta</taxon>
        <taxon>Magnoliopsida</taxon>
        <taxon>eudicotyledons</taxon>
        <taxon>Gunneridae</taxon>
        <taxon>Pentapetalae</taxon>
        <taxon>rosids</taxon>
        <taxon>fabids</taxon>
        <taxon>Malpighiales</taxon>
        <taxon>Rhizophoraceae</taxon>
        <taxon>Rhizophora</taxon>
    </lineage>
</organism>
<name>A0A2P2M6Z3_RHIMU</name>
<proteinExistence type="predicted"/>
<reference evidence="1" key="1">
    <citation type="submission" date="2018-02" db="EMBL/GenBank/DDBJ databases">
        <title>Rhizophora mucronata_Transcriptome.</title>
        <authorList>
            <person name="Meera S.P."/>
            <person name="Sreeshan A."/>
            <person name="Augustine A."/>
        </authorList>
    </citation>
    <scope>NUCLEOTIDE SEQUENCE</scope>
    <source>
        <tissue evidence="1">Leaf</tissue>
    </source>
</reference>